<dbReference type="Proteomes" id="UP000887566">
    <property type="component" value="Unplaced"/>
</dbReference>
<dbReference type="AlphaFoldDB" id="A0A914WP76"/>
<evidence type="ECO:0000313" key="2">
    <source>
        <dbReference type="Proteomes" id="UP000887566"/>
    </source>
</evidence>
<sequence length="305" mass="33622">MAQNTCAVPFTTFCPWGQYVTDPYECPDPPRNGYEFDETFAKTKALPLMAAAYSTNPQACLTNALGGAQLKRQLNVHCDSSATDTCSGFTAVSTSDQAIIVSFRGTSAQWQLVLEGADSIFKAKQPFVAGGSVDAYFYSAFYALWNAGMKDDLLTLKAAHPSYQLWVTGHSLGGAMASLCAAVAIKLNMWTANQVRMVTFGQPRTGDTEYAKAHDSLLYYGYRVVHAHDIVPHIPTKIIGNLFDSFYHHRYEVWYDNPMTAGSSYQLCTRPDDDSCSNAQDHTSISDHLNYYDTDIYSYGIAGCQ</sequence>
<feature type="domain" description="Fungal lipase-type" evidence="1">
    <location>
        <begin position="100"/>
        <end position="236"/>
    </location>
</feature>
<proteinExistence type="predicted"/>
<accession>A0A914WP76</accession>
<dbReference type="GO" id="GO:0006629">
    <property type="term" value="P:lipid metabolic process"/>
    <property type="evidence" value="ECO:0007669"/>
    <property type="project" value="InterPro"/>
</dbReference>
<keyword evidence="2" id="KW-1185">Reference proteome</keyword>
<name>A0A914WP76_9BILA</name>
<dbReference type="InterPro" id="IPR029058">
    <property type="entry name" value="AB_hydrolase_fold"/>
</dbReference>
<dbReference type="InterPro" id="IPR002921">
    <property type="entry name" value="Fungal_lipase-type"/>
</dbReference>
<evidence type="ECO:0000313" key="3">
    <source>
        <dbReference type="WBParaSite" id="PSAMB.scaffold4903size13194.g25436.t1"/>
    </source>
</evidence>
<organism evidence="2 3">
    <name type="scientific">Plectus sambesii</name>
    <dbReference type="NCBI Taxonomy" id="2011161"/>
    <lineage>
        <taxon>Eukaryota</taxon>
        <taxon>Metazoa</taxon>
        <taxon>Ecdysozoa</taxon>
        <taxon>Nematoda</taxon>
        <taxon>Chromadorea</taxon>
        <taxon>Plectida</taxon>
        <taxon>Plectina</taxon>
        <taxon>Plectoidea</taxon>
        <taxon>Plectidae</taxon>
        <taxon>Plectus</taxon>
    </lineage>
</organism>
<protein>
    <submittedName>
        <fullName evidence="3">Fungal lipase-like domain-containing protein</fullName>
    </submittedName>
</protein>
<reference evidence="3" key="1">
    <citation type="submission" date="2022-11" db="UniProtKB">
        <authorList>
            <consortium name="WormBaseParasite"/>
        </authorList>
    </citation>
    <scope>IDENTIFICATION</scope>
</reference>
<dbReference type="WBParaSite" id="PSAMB.scaffold4903size13194.g25436.t1">
    <property type="protein sequence ID" value="PSAMB.scaffold4903size13194.g25436.t1"/>
    <property type="gene ID" value="PSAMB.scaffold4903size13194.g25436"/>
</dbReference>
<dbReference type="Pfam" id="PF01764">
    <property type="entry name" value="Lipase_3"/>
    <property type="match status" value="1"/>
</dbReference>
<evidence type="ECO:0000259" key="1">
    <source>
        <dbReference type="Pfam" id="PF01764"/>
    </source>
</evidence>
<dbReference type="SUPFAM" id="SSF53474">
    <property type="entry name" value="alpha/beta-Hydrolases"/>
    <property type="match status" value="1"/>
</dbReference>
<dbReference type="CDD" id="cd00519">
    <property type="entry name" value="Lipase_3"/>
    <property type="match status" value="1"/>
</dbReference>
<dbReference type="PANTHER" id="PTHR45908">
    <property type="entry name" value="PROTEIN CBG11750-RELATED"/>
    <property type="match status" value="1"/>
</dbReference>
<dbReference type="Gene3D" id="3.40.50.1820">
    <property type="entry name" value="alpha/beta hydrolase"/>
    <property type="match status" value="1"/>
</dbReference>